<evidence type="ECO:0000259" key="8">
    <source>
        <dbReference type="PROSITE" id="PS50111"/>
    </source>
</evidence>
<gene>
    <name evidence="11" type="ORF">GJ689_21185</name>
</gene>
<dbReference type="CDD" id="cd06225">
    <property type="entry name" value="HAMP"/>
    <property type="match status" value="1"/>
</dbReference>
<dbReference type="SMART" id="SM00283">
    <property type="entry name" value="MA"/>
    <property type="match status" value="1"/>
</dbReference>
<proteinExistence type="inferred from homology"/>
<dbReference type="Proteomes" id="UP000438991">
    <property type="component" value="Unassembled WGS sequence"/>
</dbReference>
<dbReference type="GO" id="GO:0007165">
    <property type="term" value="P:signal transduction"/>
    <property type="evidence" value="ECO:0007669"/>
    <property type="project" value="UniProtKB-KW"/>
</dbReference>
<dbReference type="PANTHER" id="PTHR32089">
    <property type="entry name" value="METHYL-ACCEPTING CHEMOTAXIS PROTEIN MCPB"/>
    <property type="match status" value="1"/>
</dbReference>
<feature type="transmembrane region" description="Helical" evidence="7">
    <location>
        <begin position="21"/>
        <end position="42"/>
    </location>
</feature>
<dbReference type="Pfam" id="PF00015">
    <property type="entry name" value="MCPsignal"/>
    <property type="match status" value="1"/>
</dbReference>
<dbReference type="SUPFAM" id="SSF58104">
    <property type="entry name" value="Methyl-accepting chemotaxis protein (MCP) signaling domain"/>
    <property type="match status" value="1"/>
</dbReference>
<accession>A0A9X4XS07</accession>
<dbReference type="EMBL" id="WNKV01000019">
    <property type="protein sequence ID" value="MTW18719.1"/>
    <property type="molecule type" value="Genomic_DNA"/>
</dbReference>
<dbReference type="PROSITE" id="PS50192">
    <property type="entry name" value="T_SNARE"/>
    <property type="match status" value="1"/>
</dbReference>
<comment type="caution">
    <text evidence="11">The sequence shown here is derived from an EMBL/GenBank/DDBJ whole genome shotgun (WGS) entry which is preliminary data.</text>
</comment>
<evidence type="ECO:0000259" key="10">
    <source>
        <dbReference type="PROSITE" id="PS50885"/>
    </source>
</evidence>
<protein>
    <submittedName>
        <fullName evidence="11">HAMP domain-containing protein</fullName>
    </submittedName>
</protein>
<evidence type="ECO:0000256" key="7">
    <source>
        <dbReference type="SAM" id="Phobius"/>
    </source>
</evidence>
<dbReference type="PROSITE" id="PS50111">
    <property type="entry name" value="CHEMOTAXIS_TRANSDUC_2"/>
    <property type="match status" value="1"/>
</dbReference>
<dbReference type="PROSITE" id="PS50885">
    <property type="entry name" value="HAMP"/>
    <property type="match status" value="1"/>
</dbReference>
<dbReference type="Gene3D" id="6.10.340.10">
    <property type="match status" value="1"/>
</dbReference>
<evidence type="ECO:0000313" key="11">
    <source>
        <dbReference type="EMBL" id="MTW18719.1"/>
    </source>
</evidence>
<dbReference type="PANTHER" id="PTHR32089:SF112">
    <property type="entry name" value="LYSOZYME-LIKE PROTEIN-RELATED"/>
    <property type="match status" value="1"/>
</dbReference>
<sequence length="571" mass="60012">MPTSVPIISKGNAMTSVRSKLLTSILLLFVAFVCTAGVGWYASRVSHQGLQTVFNDRVKPLRDLKGVADLYAINIVDTAHKVRNGNMDWDAGATAVETATGTIKTFWSAYTATQMNAAERQLATEAERLMRAADEAKAELLATLRRKDKAALDRFVLERLYQMIDPISQAIGKTVDLQIIEAGAAYTESDRSFSLAQIIMMVTLAVGVVALVISLWTTLIGVVRPLLGLVAAMRKLGDGDFSVVLPGLGRKDEIGQMADAVEAFKVKATEKAAQEAEEKAEADRRAAAERKAAMNAMADSFEKAVGGIVATVTAASTELESAASSLSRTAENTQMLSTRVAAASEEASVNVQSVASASNEMASSVTEIGRQVQESTRVADEAVQQARQTDMRITELSQAAQRIGDVVKLITAIAEQTNLLALNATIEAARAGEAGKGFAVVAQEVKTLAAQTGKATGEIEAQISSMQAATRDSVVSIKEIGSTIHRIAEIASSIAAAVEEQGAATNEIARNVQQAAQGTTEVAGSITQVNHGAAETGSASSQVLVSAQSLAGESARLKAEVARFLASVRAA</sequence>
<keyword evidence="2" id="KW-1003">Cell membrane</keyword>
<organism evidence="11 12">
    <name type="scientific">Rhodoplanes serenus</name>
    <dbReference type="NCBI Taxonomy" id="200615"/>
    <lineage>
        <taxon>Bacteria</taxon>
        <taxon>Pseudomonadati</taxon>
        <taxon>Pseudomonadota</taxon>
        <taxon>Alphaproteobacteria</taxon>
        <taxon>Hyphomicrobiales</taxon>
        <taxon>Nitrobacteraceae</taxon>
        <taxon>Rhodoplanes</taxon>
    </lineage>
</organism>
<keyword evidence="7" id="KW-0472">Membrane</keyword>
<evidence type="ECO:0000256" key="5">
    <source>
        <dbReference type="PROSITE-ProRule" id="PRU00284"/>
    </source>
</evidence>
<dbReference type="Pfam" id="PF12729">
    <property type="entry name" value="4HB_MCP_1"/>
    <property type="match status" value="1"/>
</dbReference>
<dbReference type="InterPro" id="IPR000727">
    <property type="entry name" value="T_SNARE_dom"/>
</dbReference>
<feature type="transmembrane region" description="Helical" evidence="7">
    <location>
        <begin position="198"/>
        <end position="227"/>
    </location>
</feature>
<name>A0A9X4XS07_9BRAD</name>
<evidence type="ECO:0000259" key="9">
    <source>
        <dbReference type="PROSITE" id="PS50192"/>
    </source>
</evidence>
<evidence type="ECO:0000256" key="3">
    <source>
        <dbReference type="ARBA" id="ARBA00023224"/>
    </source>
</evidence>
<evidence type="ECO:0000256" key="4">
    <source>
        <dbReference type="ARBA" id="ARBA00029447"/>
    </source>
</evidence>
<feature type="domain" description="Methyl-accepting transducer" evidence="8">
    <location>
        <begin position="308"/>
        <end position="551"/>
    </location>
</feature>
<feature type="domain" description="T-SNARE coiled-coil homology" evidence="9">
    <location>
        <begin position="467"/>
        <end position="529"/>
    </location>
</feature>
<evidence type="ECO:0000256" key="1">
    <source>
        <dbReference type="ARBA" id="ARBA00004429"/>
    </source>
</evidence>
<keyword evidence="3 5" id="KW-0807">Transducer</keyword>
<dbReference type="AlphaFoldDB" id="A0A9X4XS07"/>
<comment type="similarity">
    <text evidence="4">Belongs to the methyl-accepting chemotaxis (MCP) protein family.</text>
</comment>
<reference evidence="11 12" key="1">
    <citation type="submission" date="2019-11" db="EMBL/GenBank/DDBJ databases">
        <title>Whole-genome sequence of Rhodoplanes serenus DSM 18633, type strain.</title>
        <authorList>
            <person name="Kyndt J.A."/>
            <person name="Meyer T.E."/>
        </authorList>
    </citation>
    <scope>NUCLEOTIDE SEQUENCE [LARGE SCALE GENOMIC DNA]</scope>
    <source>
        <strain evidence="11 12">DSM 18633</strain>
    </source>
</reference>
<keyword evidence="7" id="KW-0812">Transmembrane</keyword>
<evidence type="ECO:0000256" key="2">
    <source>
        <dbReference type="ARBA" id="ARBA00022519"/>
    </source>
</evidence>
<feature type="domain" description="HAMP" evidence="10">
    <location>
        <begin position="220"/>
        <end position="273"/>
    </location>
</feature>
<dbReference type="SMART" id="SM00304">
    <property type="entry name" value="HAMP"/>
    <property type="match status" value="1"/>
</dbReference>
<keyword evidence="6" id="KW-0175">Coiled coil</keyword>
<comment type="subcellular location">
    <subcellularLocation>
        <location evidence="1">Cell inner membrane</location>
        <topology evidence="1">Multi-pass membrane protein</topology>
    </subcellularLocation>
</comment>
<dbReference type="Gene3D" id="1.10.287.950">
    <property type="entry name" value="Methyl-accepting chemotaxis protein"/>
    <property type="match status" value="1"/>
</dbReference>
<evidence type="ECO:0000313" key="12">
    <source>
        <dbReference type="Proteomes" id="UP000438991"/>
    </source>
</evidence>
<keyword evidence="7" id="KW-1133">Transmembrane helix</keyword>
<dbReference type="InterPro" id="IPR003660">
    <property type="entry name" value="HAMP_dom"/>
</dbReference>
<dbReference type="InterPro" id="IPR004089">
    <property type="entry name" value="MCPsignal_dom"/>
</dbReference>
<evidence type="ECO:0000256" key="6">
    <source>
        <dbReference type="SAM" id="Coils"/>
    </source>
</evidence>
<dbReference type="InterPro" id="IPR024478">
    <property type="entry name" value="HlyB_4HB_MCP"/>
</dbReference>
<feature type="coiled-coil region" evidence="6">
    <location>
        <begin position="115"/>
        <end position="146"/>
    </location>
</feature>
<dbReference type="GO" id="GO:0005886">
    <property type="term" value="C:plasma membrane"/>
    <property type="evidence" value="ECO:0007669"/>
    <property type="project" value="UniProtKB-SubCell"/>
</dbReference>
<dbReference type="Pfam" id="PF00672">
    <property type="entry name" value="HAMP"/>
    <property type="match status" value="1"/>
</dbReference>
<keyword evidence="2" id="KW-0997">Cell inner membrane</keyword>